<evidence type="ECO:0000313" key="2">
    <source>
        <dbReference type="EMBL" id="KAI2650147.1"/>
    </source>
</evidence>
<dbReference type="EMBL" id="JACTAM010000022">
    <property type="protein sequence ID" value="KAI2650147.1"/>
    <property type="molecule type" value="Genomic_DNA"/>
</dbReference>
<feature type="region of interest" description="Disordered" evidence="1">
    <location>
        <begin position="192"/>
        <end position="225"/>
    </location>
</feature>
<protein>
    <submittedName>
        <fullName evidence="2">Trigger factor</fullName>
    </submittedName>
</protein>
<evidence type="ECO:0000256" key="1">
    <source>
        <dbReference type="SAM" id="MobiDB-lite"/>
    </source>
</evidence>
<evidence type="ECO:0000313" key="3">
    <source>
        <dbReference type="Proteomes" id="UP000830375"/>
    </source>
</evidence>
<keyword evidence="3" id="KW-1185">Reference proteome</keyword>
<reference evidence="2 3" key="1">
    <citation type="submission" date="2022-01" db="EMBL/GenBank/DDBJ databases">
        <title>A high-quality chromosome-level genome assembly of rohu carp, Labeo rohita.</title>
        <authorList>
            <person name="Arick M.A. II"/>
            <person name="Hsu C.-Y."/>
            <person name="Magbanua Z."/>
            <person name="Pechanova O."/>
            <person name="Grover C."/>
            <person name="Miller E."/>
            <person name="Thrash A."/>
            <person name="Ezzel L."/>
            <person name="Alam S."/>
            <person name="Benzie J."/>
            <person name="Hamilton M."/>
            <person name="Karsi A."/>
            <person name="Lawrence M.L."/>
            <person name="Peterson D.G."/>
        </authorList>
    </citation>
    <scope>NUCLEOTIDE SEQUENCE [LARGE SCALE GENOMIC DNA]</scope>
    <source>
        <strain evidence="3">BAU-BD-2019</strain>
        <tissue evidence="2">Blood</tissue>
    </source>
</reference>
<comment type="caution">
    <text evidence="2">The sequence shown here is derived from an EMBL/GenBank/DDBJ whole genome shotgun (WGS) entry which is preliminary data.</text>
</comment>
<name>A0ABQ8LHJ0_LABRO</name>
<accession>A0ABQ8LHJ0</accession>
<proteinExistence type="predicted"/>
<dbReference type="Proteomes" id="UP000830375">
    <property type="component" value="Unassembled WGS sequence"/>
</dbReference>
<organism evidence="2 3">
    <name type="scientific">Labeo rohita</name>
    <name type="common">Indian major carp</name>
    <name type="synonym">Cyprinus rohita</name>
    <dbReference type="NCBI Taxonomy" id="84645"/>
    <lineage>
        <taxon>Eukaryota</taxon>
        <taxon>Metazoa</taxon>
        <taxon>Chordata</taxon>
        <taxon>Craniata</taxon>
        <taxon>Vertebrata</taxon>
        <taxon>Euteleostomi</taxon>
        <taxon>Actinopterygii</taxon>
        <taxon>Neopterygii</taxon>
        <taxon>Teleostei</taxon>
        <taxon>Ostariophysi</taxon>
        <taxon>Cypriniformes</taxon>
        <taxon>Cyprinidae</taxon>
        <taxon>Labeoninae</taxon>
        <taxon>Labeonini</taxon>
        <taxon>Labeo</taxon>
    </lineage>
</organism>
<gene>
    <name evidence="2" type="ORF">H4Q32_000072</name>
</gene>
<sequence>MQKNASNLPSSALHVTIARELCLETRSCSQYQVCPRIAGLFDGCSAQDQQCVWPTFASLPHVHTYSNTFHFTYMPALTPSLQSHTCRGTARRVFFVVGQPSDNTITVTYWFVPKFFLLLLEQGDRSFEEHTRLFLMFANTSSYPDDVLCSFYDASLSTACRVPSSEDGPLEDFSGFVKWTLVRNGSPFTISPMDGLARSTPESSPPSPRCEELKPEPTNEGEPIPAALNKPVQRRVIEWRIDLEAELNLSDQVREPTTVPAAGEQAVDGVSAEWSSAPCTATEGELIIHLGQLD</sequence>